<dbReference type="SMART" id="SM00636">
    <property type="entry name" value="Glyco_18"/>
    <property type="match status" value="1"/>
</dbReference>
<keyword evidence="4" id="KW-0119">Carbohydrate metabolism</keyword>
<reference evidence="10 11" key="2">
    <citation type="submission" date="2008-04" db="EMBL/GenBank/DDBJ databases">
        <authorList>
            <person name="Fulton L."/>
            <person name="Clifton S."/>
            <person name="Fulton B."/>
            <person name="Xu J."/>
            <person name="Minx P."/>
            <person name="Pepin K.H."/>
            <person name="Johnson M."/>
            <person name="Thiruvilangam P."/>
            <person name="Bhonagiri V."/>
            <person name="Nash W.E."/>
            <person name="Mardis E.R."/>
            <person name="Wilson R.K."/>
        </authorList>
    </citation>
    <scope>NUCLEOTIDE SEQUENCE [LARGE SCALE GENOMIC DNA]</scope>
    <source>
        <strain evidence="10 11">DSM 17393</strain>
    </source>
</reference>
<comment type="caution">
    <text evidence="10">The sequence shown here is derived from an EMBL/GenBank/DDBJ whole genome shotgun (WGS) entry which is preliminary data.</text>
</comment>
<name>B3CIZ2_9BACE</name>
<dbReference type="InterPro" id="IPR029010">
    <property type="entry name" value="ThuA-like"/>
</dbReference>
<evidence type="ECO:0000313" key="10">
    <source>
        <dbReference type="EMBL" id="EDV05790.1"/>
    </source>
</evidence>
<dbReference type="InterPro" id="IPR050314">
    <property type="entry name" value="Glycosyl_Hydrlase_18"/>
</dbReference>
<proteinExistence type="inferred from homology"/>
<evidence type="ECO:0000256" key="1">
    <source>
        <dbReference type="ARBA" id="ARBA00000822"/>
    </source>
</evidence>
<dbReference type="SUPFAM" id="SSF52317">
    <property type="entry name" value="Class I glutamine amidotransferase-like"/>
    <property type="match status" value="1"/>
</dbReference>
<dbReference type="InterPro" id="IPR001223">
    <property type="entry name" value="Glyco_hydro18_cat"/>
</dbReference>
<accession>B3CIZ2</accession>
<dbReference type="CDD" id="cd06548">
    <property type="entry name" value="GH18_chitinase"/>
    <property type="match status" value="1"/>
</dbReference>
<dbReference type="Gene3D" id="3.20.20.80">
    <property type="entry name" value="Glycosidases"/>
    <property type="match status" value="2"/>
</dbReference>
<reference evidence="10 11" key="1">
    <citation type="submission" date="2008-04" db="EMBL/GenBank/DDBJ databases">
        <title>Draft genome sequence of Bacteroides intestinalis (DSM 17393).</title>
        <authorList>
            <person name="Sudarsanam P."/>
            <person name="Ley R."/>
            <person name="Guruge J."/>
            <person name="Turnbaugh P.J."/>
            <person name="Mahowald M."/>
            <person name="Liep D."/>
            <person name="Gordon J."/>
        </authorList>
    </citation>
    <scope>NUCLEOTIDE SEQUENCE [LARGE SCALE GENOMIC DNA]</scope>
    <source>
        <strain evidence="10 11">DSM 17393</strain>
    </source>
</reference>
<dbReference type="AlphaFoldDB" id="B3CIZ2"/>
<dbReference type="SUPFAM" id="SSF51445">
    <property type="entry name" value="(Trans)glycosidases"/>
    <property type="match status" value="1"/>
</dbReference>
<dbReference type="PROSITE" id="PS01095">
    <property type="entry name" value="GH18_1"/>
    <property type="match status" value="1"/>
</dbReference>
<dbReference type="InterPro" id="IPR017853">
    <property type="entry name" value="GH"/>
</dbReference>
<dbReference type="PANTHER" id="PTHR11177">
    <property type="entry name" value="CHITINASE"/>
    <property type="match status" value="1"/>
</dbReference>
<feature type="chain" id="PRO_5002785700" description="chitinase" evidence="8">
    <location>
        <begin position="36"/>
        <end position="589"/>
    </location>
</feature>
<keyword evidence="5 6" id="KW-0326">Glycosidase</keyword>
<evidence type="ECO:0000313" key="11">
    <source>
        <dbReference type="Proteomes" id="UP000004596"/>
    </source>
</evidence>
<dbReference type="GO" id="GO:0005975">
    <property type="term" value="P:carbohydrate metabolic process"/>
    <property type="evidence" value="ECO:0007669"/>
    <property type="project" value="InterPro"/>
</dbReference>
<dbReference type="InterPro" id="IPR011583">
    <property type="entry name" value="Chitinase_II/V-like_cat"/>
</dbReference>
<evidence type="ECO:0000256" key="2">
    <source>
        <dbReference type="ARBA" id="ARBA00012729"/>
    </source>
</evidence>
<dbReference type="GO" id="GO:0006032">
    <property type="term" value="P:chitin catabolic process"/>
    <property type="evidence" value="ECO:0007669"/>
    <property type="project" value="UniProtKB-KW"/>
</dbReference>
<gene>
    <name evidence="10" type="ORF">BACINT_04944</name>
</gene>
<dbReference type="GO" id="GO:0008061">
    <property type="term" value="F:chitin binding"/>
    <property type="evidence" value="ECO:0007669"/>
    <property type="project" value="InterPro"/>
</dbReference>
<evidence type="ECO:0000256" key="7">
    <source>
        <dbReference type="RuleBase" id="RU004453"/>
    </source>
</evidence>
<comment type="catalytic activity">
    <reaction evidence="1">
        <text>Random endo-hydrolysis of N-acetyl-beta-D-glucosaminide (1-&gt;4)-beta-linkages in chitin and chitodextrins.</text>
        <dbReference type="EC" id="3.2.1.14"/>
    </reaction>
</comment>
<dbReference type="InterPro" id="IPR029062">
    <property type="entry name" value="Class_I_gatase-like"/>
</dbReference>
<evidence type="ECO:0000256" key="4">
    <source>
        <dbReference type="ARBA" id="ARBA00023024"/>
    </source>
</evidence>
<dbReference type="STRING" id="471870.BACINT_04944"/>
<evidence type="ECO:0000256" key="8">
    <source>
        <dbReference type="SAM" id="SignalP"/>
    </source>
</evidence>
<dbReference type="GO" id="GO:0008843">
    <property type="term" value="F:endochitinase activity"/>
    <property type="evidence" value="ECO:0007669"/>
    <property type="project" value="UniProtKB-EC"/>
</dbReference>
<dbReference type="Proteomes" id="UP000004596">
    <property type="component" value="Unassembled WGS sequence"/>
</dbReference>
<dbReference type="eggNOG" id="COG3325">
    <property type="taxonomic scope" value="Bacteria"/>
</dbReference>
<keyword evidence="4" id="KW-0146">Chitin degradation</keyword>
<dbReference type="Gene3D" id="3.40.50.880">
    <property type="match status" value="1"/>
</dbReference>
<feature type="domain" description="GH18" evidence="9">
    <location>
        <begin position="45"/>
        <end position="354"/>
    </location>
</feature>
<dbReference type="Gene3D" id="3.10.50.10">
    <property type="match status" value="1"/>
</dbReference>
<dbReference type="EMBL" id="ABJL02000008">
    <property type="protein sequence ID" value="EDV05790.1"/>
    <property type="molecule type" value="Genomic_DNA"/>
</dbReference>
<evidence type="ECO:0000256" key="3">
    <source>
        <dbReference type="ARBA" id="ARBA00022801"/>
    </source>
</evidence>
<comment type="similarity">
    <text evidence="7">Belongs to the glycosyl hydrolase 18 family.</text>
</comment>
<keyword evidence="3 6" id="KW-0378">Hydrolase</keyword>
<dbReference type="eggNOG" id="COG3828">
    <property type="taxonomic scope" value="Bacteria"/>
</dbReference>
<dbReference type="Pfam" id="PF06283">
    <property type="entry name" value="ThuA"/>
    <property type="match status" value="1"/>
</dbReference>
<dbReference type="Pfam" id="PF00704">
    <property type="entry name" value="Glyco_hydro_18"/>
    <property type="match status" value="1"/>
</dbReference>
<dbReference type="PROSITE" id="PS51257">
    <property type="entry name" value="PROKAR_LIPOPROTEIN"/>
    <property type="match status" value="1"/>
</dbReference>
<dbReference type="InterPro" id="IPR001579">
    <property type="entry name" value="Glyco_hydro_18_chit_AS"/>
</dbReference>
<evidence type="ECO:0000256" key="5">
    <source>
        <dbReference type="ARBA" id="ARBA00023295"/>
    </source>
</evidence>
<protein>
    <recommendedName>
        <fullName evidence="2">chitinase</fullName>
        <ecNumber evidence="2">3.2.1.14</ecNumber>
    </recommendedName>
</protein>
<keyword evidence="4" id="KW-0624">Polysaccharide degradation</keyword>
<keyword evidence="8" id="KW-0732">Signal</keyword>
<dbReference type="EC" id="3.2.1.14" evidence="2"/>
<dbReference type="InterPro" id="IPR029070">
    <property type="entry name" value="Chitinase_insertion_sf"/>
</dbReference>
<sequence>MFVKQLINYYNNIMKRMKLMILTALAVLLSCSSKAGELRMASSDTKVIVAYVTSWSSIMPDPQYMTHINYAFGHVSETFNGVGIDNENRLRGIVALKAQKPELKIMLSIGGWGSGRFSEMAANDKYRLAFAKDCKRVVKEFDLDGIDIDWEYPTSAAANISASPDDTKNFTLLMRDIRKEIGKKKLLTLATVASAEYIDFKAILPYIDFVNIMSYDMGNAPKHHAALYRSENSGWMTVDAAVETHLKAGVPASKLVMGMPFYGRGGDGYPNFQDFNKVGHTREYRECWDEVAKVPYLANKAGKLVFGYENPRSLAIKCQYILKQKLLGGMYWDYDGDNEQGDLRRTVYEGLIEQKPFYDRTYRVLVLTESQGQHKPFSDAAVKWLVDESKVQNLQIQILNNTRLLAQKEVLEGTDLVIQLDFPPYTWPKEAEQNFINYINEGRGGWIGFHHATLLGDFDGYPLWQWFSDFMGGIRFQNYIAPLADGTVIVEDKEHPVMKGVDASFVVQDDEWYTYDKSPRPNVRVLAHVDESTYTPASAVKMGDHPVVWVNEGKAARNVYFQMGHSPKLFQSDDFTMMLSNAIRWTLKK</sequence>
<feature type="signal peptide" evidence="8">
    <location>
        <begin position="1"/>
        <end position="35"/>
    </location>
</feature>
<organism evidence="10 11">
    <name type="scientific">Bacteroides intestinalis DSM 17393</name>
    <dbReference type="NCBI Taxonomy" id="471870"/>
    <lineage>
        <taxon>Bacteria</taxon>
        <taxon>Pseudomonadati</taxon>
        <taxon>Bacteroidota</taxon>
        <taxon>Bacteroidia</taxon>
        <taxon>Bacteroidales</taxon>
        <taxon>Bacteroidaceae</taxon>
        <taxon>Bacteroides</taxon>
    </lineage>
</organism>
<evidence type="ECO:0000259" key="9">
    <source>
        <dbReference type="PROSITE" id="PS51910"/>
    </source>
</evidence>
<dbReference type="PANTHER" id="PTHR11177:SF317">
    <property type="entry name" value="CHITINASE 12-RELATED"/>
    <property type="match status" value="1"/>
</dbReference>
<evidence type="ECO:0000256" key="6">
    <source>
        <dbReference type="RuleBase" id="RU000489"/>
    </source>
</evidence>
<dbReference type="PROSITE" id="PS51910">
    <property type="entry name" value="GH18_2"/>
    <property type="match status" value="1"/>
</dbReference>